<dbReference type="Proteomes" id="UP000051315">
    <property type="component" value="Unassembled WGS sequence"/>
</dbReference>
<dbReference type="RefSeq" id="WP_057822817.1">
    <property type="nucleotide sequence ID" value="NZ_AZFX01000003.1"/>
</dbReference>
<dbReference type="InterPro" id="IPR016177">
    <property type="entry name" value="DNA-bd_dom_sf"/>
</dbReference>
<accession>A0A0R1WFP8</accession>
<dbReference type="EMBL" id="AZFX01000003">
    <property type="protein sequence ID" value="KRM13715.1"/>
    <property type="molecule type" value="Genomic_DNA"/>
</dbReference>
<name>A0A0R1WFP8_9LACO</name>
<proteinExistence type="predicted"/>
<organism evidence="1 2">
    <name type="scientific">Lapidilactobacillus concavus DSM 17758</name>
    <dbReference type="NCBI Taxonomy" id="1423735"/>
    <lineage>
        <taxon>Bacteria</taxon>
        <taxon>Bacillati</taxon>
        <taxon>Bacillota</taxon>
        <taxon>Bacilli</taxon>
        <taxon>Lactobacillales</taxon>
        <taxon>Lactobacillaceae</taxon>
        <taxon>Lapidilactobacillus</taxon>
    </lineage>
</organism>
<sequence>MKSKDLTGQQFGHLTVIGRVANRNGRPMWLCQCDCGKQKEIAGKHLLNGHTISCGHIKRDRNNSIAPGYEANKVDGIAVFLLDDKRKIRTDNTTGVTGVKRVRYRNGSIHYAAAITIAGKRYHIGTYDTIEQAAKARKEAADKLIPKK</sequence>
<evidence type="ECO:0000313" key="1">
    <source>
        <dbReference type="EMBL" id="KRM13715.1"/>
    </source>
</evidence>
<protein>
    <recommendedName>
        <fullName evidence="3">AP2/ERF domain-containing protein</fullName>
    </recommendedName>
</protein>
<dbReference type="SUPFAM" id="SSF54171">
    <property type="entry name" value="DNA-binding domain"/>
    <property type="match status" value="1"/>
</dbReference>
<dbReference type="Gene3D" id="3.30.730.10">
    <property type="entry name" value="AP2/ERF domain"/>
    <property type="match status" value="1"/>
</dbReference>
<dbReference type="GO" id="GO:0003677">
    <property type="term" value="F:DNA binding"/>
    <property type="evidence" value="ECO:0007669"/>
    <property type="project" value="InterPro"/>
</dbReference>
<dbReference type="OrthoDB" id="552713at2"/>
<gene>
    <name evidence="1" type="ORF">FC15_GL000879</name>
</gene>
<evidence type="ECO:0000313" key="2">
    <source>
        <dbReference type="Proteomes" id="UP000051315"/>
    </source>
</evidence>
<dbReference type="GO" id="GO:0003700">
    <property type="term" value="F:DNA-binding transcription factor activity"/>
    <property type="evidence" value="ECO:0007669"/>
    <property type="project" value="InterPro"/>
</dbReference>
<keyword evidence="2" id="KW-1185">Reference proteome</keyword>
<dbReference type="PATRIC" id="fig|1423735.3.peg.916"/>
<comment type="caution">
    <text evidence="1">The sequence shown here is derived from an EMBL/GenBank/DDBJ whole genome shotgun (WGS) entry which is preliminary data.</text>
</comment>
<evidence type="ECO:0008006" key="3">
    <source>
        <dbReference type="Google" id="ProtNLM"/>
    </source>
</evidence>
<dbReference type="STRING" id="1423735.FC15_GL000879"/>
<dbReference type="AlphaFoldDB" id="A0A0R1WFP8"/>
<reference evidence="1 2" key="1">
    <citation type="journal article" date="2015" name="Genome Announc.">
        <title>Expanding the biotechnology potential of lactobacilli through comparative genomics of 213 strains and associated genera.</title>
        <authorList>
            <person name="Sun Z."/>
            <person name="Harris H.M."/>
            <person name="McCann A."/>
            <person name="Guo C."/>
            <person name="Argimon S."/>
            <person name="Zhang W."/>
            <person name="Yang X."/>
            <person name="Jeffery I.B."/>
            <person name="Cooney J.C."/>
            <person name="Kagawa T.F."/>
            <person name="Liu W."/>
            <person name="Song Y."/>
            <person name="Salvetti E."/>
            <person name="Wrobel A."/>
            <person name="Rasinkangas P."/>
            <person name="Parkhill J."/>
            <person name="Rea M.C."/>
            <person name="O'Sullivan O."/>
            <person name="Ritari J."/>
            <person name="Douillard F.P."/>
            <person name="Paul Ross R."/>
            <person name="Yang R."/>
            <person name="Briner A.E."/>
            <person name="Felis G.E."/>
            <person name="de Vos W.M."/>
            <person name="Barrangou R."/>
            <person name="Klaenhammer T.R."/>
            <person name="Caufield P.W."/>
            <person name="Cui Y."/>
            <person name="Zhang H."/>
            <person name="O'Toole P.W."/>
        </authorList>
    </citation>
    <scope>NUCLEOTIDE SEQUENCE [LARGE SCALE GENOMIC DNA]</scope>
    <source>
        <strain evidence="1 2">DSM 17758</strain>
    </source>
</reference>
<dbReference type="InterPro" id="IPR036955">
    <property type="entry name" value="AP2/ERF_dom_sf"/>
</dbReference>